<dbReference type="InterPro" id="IPR020846">
    <property type="entry name" value="MFS_dom"/>
</dbReference>
<dbReference type="Gene3D" id="1.20.1250.20">
    <property type="entry name" value="MFS general substrate transporter like domains"/>
    <property type="match status" value="2"/>
</dbReference>
<feature type="transmembrane region" description="Helical" evidence="6">
    <location>
        <begin position="333"/>
        <end position="352"/>
    </location>
</feature>
<evidence type="ECO:0000259" key="7">
    <source>
        <dbReference type="PROSITE" id="PS50850"/>
    </source>
</evidence>
<dbReference type="RefSeq" id="WP_084304548.1">
    <property type="nucleotide sequence ID" value="NZ_FNDG01000006.1"/>
</dbReference>
<keyword evidence="2" id="KW-1003">Cell membrane</keyword>
<feature type="transmembrane region" description="Helical" evidence="6">
    <location>
        <begin position="364"/>
        <end position="383"/>
    </location>
</feature>
<sequence length="403" mass="41613">MTEDGKAQGLWLRLVLTAAMALPMLIFYAVGTLGPLMVADLDVPPHWLGWLIMSAFGLAALLSLWAGPLVNRLGTRRATAWLFWATVAAYGLLASLPGFAGVVLALAVCGIAQALANPVTNLLIAERVAPSDKASVVGLKQSGVQVSALFAGLLLPGLASGLGWRGALATLLVPALLLALLGPRVAPRTHQVKPVSLAVSRPNGRLALLMGVQLCVGIVLSSFVTFLGLFAARQGMTPGLIGGLIAGFGVMGIVARICLTPLGARMADESWLLLGLLLLSGLALWLTSMATTDSRWLLWAGALGMGLTAVATNAIAMSMVLRDPGFGHPAPAAGLLSVGFFAGFALGPVLFGHLLRGTWGFAEAWLALIGVLLLGCGLSLLLLRARQRHRCIVLGGQANPGGG</sequence>
<evidence type="ECO:0000313" key="9">
    <source>
        <dbReference type="Proteomes" id="UP000198606"/>
    </source>
</evidence>
<feature type="transmembrane region" description="Helical" evidence="6">
    <location>
        <begin position="271"/>
        <end position="290"/>
    </location>
</feature>
<comment type="subcellular location">
    <subcellularLocation>
        <location evidence="1">Cell membrane</location>
        <topology evidence="1">Multi-pass membrane protein</topology>
    </subcellularLocation>
</comment>
<dbReference type="GO" id="GO:0022857">
    <property type="term" value="F:transmembrane transporter activity"/>
    <property type="evidence" value="ECO:0007669"/>
    <property type="project" value="InterPro"/>
</dbReference>
<keyword evidence="5 6" id="KW-0472">Membrane</keyword>
<feature type="domain" description="Major facilitator superfamily (MFS) profile" evidence="7">
    <location>
        <begin position="12"/>
        <end position="387"/>
    </location>
</feature>
<dbReference type="PANTHER" id="PTHR43124:SF3">
    <property type="entry name" value="CHLORAMPHENICOL EFFLUX PUMP RV0191"/>
    <property type="match status" value="1"/>
</dbReference>
<feature type="transmembrane region" description="Helical" evidence="6">
    <location>
        <begin position="296"/>
        <end position="321"/>
    </location>
</feature>
<dbReference type="Pfam" id="PF07690">
    <property type="entry name" value="MFS_1"/>
    <property type="match status" value="1"/>
</dbReference>
<evidence type="ECO:0000256" key="5">
    <source>
        <dbReference type="ARBA" id="ARBA00023136"/>
    </source>
</evidence>
<proteinExistence type="predicted"/>
<name>A0A1G8EEN3_9GAMM</name>
<dbReference type="GO" id="GO:0005886">
    <property type="term" value="C:plasma membrane"/>
    <property type="evidence" value="ECO:0007669"/>
    <property type="project" value="UniProtKB-SubCell"/>
</dbReference>
<evidence type="ECO:0000256" key="3">
    <source>
        <dbReference type="ARBA" id="ARBA00022692"/>
    </source>
</evidence>
<dbReference type="PROSITE" id="PS50850">
    <property type="entry name" value="MFS"/>
    <property type="match status" value="1"/>
</dbReference>
<dbReference type="PANTHER" id="PTHR43124">
    <property type="entry name" value="PURINE EFFLUX PUMP PBUE"/>
    <property type="match status" value="1"/>
</dbReference>
<feature type="transmembrane region" description="Helical" evidence="6">
    <location>
        <begin position="12"/>
        <end position="35"/>
    </location>
</feature>
<dbReference type="AlphaFoldDB" id="A0A1G8EEN3"/>
<evidence type="ECO:0000256" key="2">
    <source>
        <dbReference type="ARBA" id="ARBA00022475"/>
    </source>
</evidence>
<dbReference type="InterPro" id="IPR050189">
    <property type="entry name" value="MFS_Efflux_Transporters"/>
</dbReference>
<organism evidence="8 9">
    <name type="scientific">Phytopseudomonas flavescens</name>
    <dbReference type="NCBI Taxonomy" id="29435"/>
    <lineage>
        <taxon>Bacteria</taxon>
        <taxon>Pseudomonadati</taxon>
        <taxon>Pseudomonadota</taxon>
        <taxon>Gammaproteobacteria</taxon>
        <taxon>Pseudomonadales</taxon>
        <taxon>Pseudomonadaceae</taxon>
        <taxon>Phytopseudomonas</taxon>
    </lineage>
</organism>
<evidence type="ECO:0000256" key="6">
    <source>
        <dbReference type="SAM" id="Phobius"/>
    </source>
</evidence>
<keyword evidence="4 6" id="KW-1133">Transmembrane helix</keyword>
<feature type="transmembrane region" description="Helical" evidence="6">
    <location>
        <begin position="47"/>
        <end position="66"/>
    </location>
</feature>
<gene>
    <name evidence="8" type="ORF">SAMN05216588_106190</name>
</gene>
<accession>A0A1G8EEN3</accession>
<dbReference type="STRING" id="29435.SAMN05216588_106190"/>
<feature type="transmembrane region" description="Helical" evidence="6">
    <location>
        <begin position="238"/>
        <end position="259"/>
    </location>
</feature>
<dbReference type="InterPro" id="IPR011701">
    <property type="entry name" value="MFS"/>
</dbReference>
<feature type="transmembrane region" description="Helical" evidence="6">
    <location>
        <begin position="78"/>
        <end position="96"/>
    </location>
</feature>
<evidence type="ECO:0000313" key="8">
    <source>
        <dbReference type="EMBL" id="SDH68344.1"/>
    </source>
</evidence>
<evidence type="ECO:0000256" key="4">
    <source>
        <dbReference type="ARBA" id="ARBA00022989"/>
    </source>
</evidence>
<evidence type="ECO:0000256" key="1">
    <source>
        <dbReference type="ARBA" id="ARBA00004651"/>
    </source>
</evidence>
<dbReference type="EMBL" id="FNDG01000006">
    <property type="protein sequence ID" value="SDH68344.1"/>
    <property type="molecule type" value="Genomic_DNA"/>
</dbReference>
<protein>
    <submittedName>
        <fullName evidence="8">Predicted arabinose efflux permease, MFS family</fullName>
    </submittedName>
</protein>
<dbReference type="Proteomes" id="UP000198606">
    <property type="component" value="Unassembled WGS sequence"/>
</dbReference>
<reference evidence="8 9" key="1">
    <citation type="submission" date="2016-10" db="EMBL/GenBank/DDBJ databases">
        <authorList>
            <person name="de Groot N.N."/>
        </authorList>
    </citation>
    <scope>NUCLEOTIDE SEQUENCE [LARGE SCALE GENOMIC DNA]</scope>
    <source>
        <strain evidence="8 9">LMG 18387</strain>
    </source>
</reference>
<feature type="transmembrane region" description="Helical" evidence="6">
    <location>
        <begin position="168"/>
        <end position="186"/>
    </location>
</feature>
<dbReference type="SUPFAM" id="SSF103473">
    <property type="entry name" value="MFS general substrate transporter"/>
    <property type="match status" value="1"/>
</dbReference>
<feature type="transmembrane region" description="Helical" evidence="6">
    <location>
        <begin position="206"/>
        <end position="232"/>
    </location>
</feature>
<dbReference type="InterPro" id="IPR036259">
    <property type="entry name" value="MFS_trans_sf"/>
</dbReference>
<keyword evidence="3 6" id="KW-0812">Transmembrane</keyword>